<evidence type="ECO:0000259" key="9">
    <source>
        <dbReference type="PROSITE" id="PS50893"/>
    </source>
</evidence>
<dbReference type="RefSeq" id="WP_087105135.1">
    <property type="nucleotide sequence ID" value="NZ_FWFG01000110.1"/>
</dbReference>
<dbReference type="InterPro" id="IPR027417">
    <property type="entry name" value="P-loop_NTPase"/>
</dbReference>
<protein>
    <submittedName>
        <fullName evidence="10">ABC transporter ATP-binding protein</fullName>
    </submittedName>
</protein>
<name>A0A1X6X7Y9_9MICO</name>
<dbReference type="CDD" id="cd03216">
    <property type="entry name" value="ABC_Carb_Monos_I"/>
    <property type="match status" value="1"/>
</dbReference>
<keyword evidence="7" id="KW-1278">Translocase</keyword>
<dbReference type="FunFam" id="3.40.50.300:FF:000127">
    <property type="entry name" value="Ribose import ATP-binding protein RbsA"/>
    <property type="match status" value="1"/>
</dbReference>
<evidence type="ECO:0000256" key="8">
    <source>
        <dbReference type="ARBA" id="ARBA00023136"/>
    </source>
</evidence>
<sequence length="523" mass="55732">MKLELRGIRKVFGTFVANDDIDLVVEPGEIHALLGENGAGKSTLMNVLYGLYRPDGGEILLDGAPASFSGPGDAMAAGIGMVHQHFMLVPVFTVAENVVLGHEPTAGGMLDLAAARRLVREISERFGFELDPDAVVEDLPVGAQQRVEIIKALSRKAEVLVLDEPTAVLTPHETDELMAIMRQLQAEGTSIVFITHKLREVKAVADRITVIRRGRVVGSADPSADQTELASLMVGRSVALELDKAPAAPGDVALEVSGLTVADAAGVQLLDDVSFEVRRGEILGVAGVQGNGQTELSEALLGLQAQVRGSIRLDGRELVGCTTKQILDAGVGFVPEDRTHDALVGDFTVAENLVLDQYDRAPFGSRIALRLAAIRANATRRVEEFDVRTSSIEQSVGSLSGGNQQKVVMARALGRDLSLFIASQPTRGVDVGSIEFLHRRIIAERDKGTPVVIVSTELDEISQLSDRIAVMYRGRILGIVPGDEDRDVLGLMMAGYTAEAAREAVAGGARTTDTQLADEGEIA</sequence>
<dbReference type="Gene3D" id="3.40.50.300">
    <property type="entry name" value="P-loop containing nucleotide triphosphate hydrolases"/>
    <property type="match status" value="2"/>
</dbReference>
<dbReference type="InterPro" id="IPR003439">
    <property type="entry name" value="ABC_transporter-like_ATP-bd"/>
</dbReference>
<dbReference type="InterPro" id="IPR017871">
    <property type="entry name" value="ABC_transporter-like_CS"/>
</dbReference>
<keyword evidence="5" id="KW-0547">Nucleotide-binding</keyword>
<keyword evidence="4" id="KW-0677">Repeat</keyword>
<dbReference type="PANTHER" id="PTHR43790:SF4">
    <property type="entry name" value="GUANOSINE IMPORT ATP-BINDING PROTEIN NUPO"/>
    <property type="match status" value="1"/>
</dbReference>
<dbReference type="AlphaFoldDB" id="A0A1X6X7Y9"/>
<keyword evidence="6 10" id="KW-0067">ATP-binding</keyword>
<organism evidence="10 11">
    <name type="scientific">Brachybacterium nesterenkovii</name>
    <dbReference type="NCBI Taxonomy" id="47847"/>
    <lineage>
        <taxon>Bacteria</taxon>
        <taxon>Bacillati</taxon>
        <taxon>Actinomycetota</taxon>
        <taxon>Actinomycetes</taxon>
        <taxon>Micrococcales</taxon>
        <taxon>Dermabacteraceae</taxon>
        <taxon>Brachybacterium</taxon>
    </lineage>
</organism>
<dbReference type="PROSITE" id="PS00211">
    <property type="entry name" value="ABC_TRANSPORTER_1"/>
    <property type="match status" value="1"/>
</dbReference>
<dbReference type="SUPFAM" id="SSF52540">
    <property type="entry name" value="P-loop containing nucleoside triphosphate hydrolases"/>
    <property type="match status" value="2"/>
</dbReference>
<evidence type="ECO:0000256" key="1">
    <source>
        <dbReference type="ARBA" id="ARBA00004202"/>
    </source>
</evidence>
<evidence type="ECO:0000256" key="6">
    <source>
        <dbReference type="ARBA" id="ARBA00022840"/>
    </source>
</evidence>
<dbReference type="SMART" id="SM00382">
    <property type="entry name" value="AAA"/>
    <property type="match status" value="2"/>
</dbReference>
<dbReference type="GO" id="GO:0016887">
    <property type="term" value="F:ATP hydrolysis activity"/>
    <property type="evidence" value="ECO:0007669"/>
    <property type="project" value="InterPro"/>
</dbReference>
<evidence type="ECO:0000256" key="4">
    <source>
        <dbReference type="ARBA" id="ARBA00022737"/>
    </source>
</evidence>
<proteinExistence type="predicted"/>
<accession>A0A1X6X7Y9</accession>
<dbReference type="CDD" id="cd03215">
    <property type="entry name" value="ABC_Carb_Monos_II"/>
    <property type="match status" value="1"/>
</dbReference>
<dbReference type="GO" id="GO:0005524">
    <property type="term" value="F:ATP binding"/>
    <property type="evidence" value="ECO:0007669"/>
    <property type="project" value="UniProtKB-KW"/>
</dbReference>
<feature type="domain" description="ABC transporter" evidence="9">
    <location>
        <begin position="3"/>
        <end position="238"/>
    </location>
</feature>
<keyword evidence="3" id="KW-1003">Cell membrane</keyword>
<dbReference type="Pfam" id="PF00005">
    <property type="entry name" value="ABC_tran"/>
    <property type="match status" value="2"/>
</dbReference>
<dbReference type="OrthoDB" id="39350at2"/>
<dbReference type="EMBL" id="FWFG01000110">
    <property type="protein sequence ID" value="SLM95444.1"/>
    <property type="molecule type" value="Genomic_DNA"/>
</dbReference>
<keyword evidence="11" id="KW-1185">Reference proteome</keyword>
<feature type="domain" description="ABC transporter" evidence="9">
    <location>
        <begin position="254"/>
        <end position="498"/>
    </location>
</feature>
<evidence type="ECO:0000256" key="3">
    <source>
        <dbReference type="ARBA" id="ARBA00022475"/>
    </source>
</evidence>
<gene>
    <name evidence="10" type="ORF">FM110_12795</name>
</gene>
<evidence type="ECO:0000256" key="7">
    <source>
        <dbReference type="ARBA" id="ARBA00022967"/>
    </source>
</evidence>
<comment type="subcellular location">
    <subcellularLocation>
        <location evidence="1">Cell membrane</location>
        <topology evidence="1">Peripheral membrane protein</topology>
    </subcellularLocation>
</comment>
<dbReference type="GO" id="GO:0005886">
    <property type="term" value="C:plasma membrane"/>
    <property type="evidence" value="ECO:0007669"/>
    <property type="project" value="UniProtKB-SubCell"/>
</dbReference>
<dbReference type="PROSITE" id="PS50893">
    <property type="entry name" value="ABC_TRANSPORTER_2"/>
    <property type="match status" value="2"/>
</dbReference>
<dbReference type="Proteomes" id="UP000195981">
    <property type="component" value="Unassembled WGS sequence"/>
</dbReference>
<dbReference type="PANTHER" id="PTHR43790">
    <property type="entry name" value="CARBOHYDRATE TRANSPORT ATP-BINDING PROTEIN MG119-RELATED"/>
    <property type="match status" value="1"/>
</dbReference>
<reference evidence="10 11" key="1">
    <citation type="submission" date="2017-02" db="EMBL/GenBank/DDBJ databases">
        <authorList>
            <person name="Peterson S.W."/>
        </authorList>
    </citation>
    <scope>NUCLEOTIDE SEQUENCE [LARGE SCALE GENOMIC DNA]</scope>
    <source>
        <strain evidence="10 11">CIP104813</strain>
    </source>
</reference>
<evidence type="ECO:0000256" key="5">
    <source>
        <dbReference type="ARBA" id="ARBA00022741"/>
    </source>
</evidence>
<evidence type="ECO:0000313" key="11">
    <source>
        <dbReference type="Proteomes" id="UP000195981"/>
    </source>
</evidence>
<keyword evidence="2" id="KW-0813">Transport</keyword>
<evidence type="ECO:0000313" key="10">
    <source>
        <dbReference type="EMBL" id="SLM95444.1"/>
    </source>
</evidence>
<keyword evidence="8" id="KW-0472">Membrane</keyword>
<dbReference type="InterPro" id="IPR050107">
    <property type="entry name" value="ABC_carbohydrate_import_ATPase"/>
</dbReference>
<evidence type="ECO:0000256" key="2">
    <source>
        <dbReference type="ARBA" id="ARBA00022448"/>
    </source>
</evidence>
<dbReference type="InterPro" id="IPR003593">
    <property type="entry name" value="AAA+_ATPase"/>
</dbReference>